<name>G8LY08_ACECE</name>
<keyword evidence="1" id="KW-1133">Transmembrane helix</keyword>
<sequence>MVCDNTKRVVVIRNIPSNFIEEAILVLKNKPERGVGKNIKKVFSKNDNKISDHILKEAEEVINNYIRRNGAQKELGPELHLRPSHNKPKLLTSTVINLALIGSIVLLLFLVVKLL</sequence>
<keyword evidence="3" id="KW-1185">Reference proteome</keyword>
<reference evidence="3" key="1">
    <citation type="submission" date="2011-12" db="EMBL/GenBank/DDBJ databases">
        <title>Complete sequence of Clostridium clariflavum DSM 19732.</title>
        <authorList>
            <consortium name="US DOE Joint Genome Institute"/>
            <person name="Lucas S."/>
            <person name="Han J."/>
            <person name="Lapidus A."/>
            <person name="Cheng J.-F."/>
            <person name="Goodwin L."/>
            <person name="Pitluck S."/>
            <person name="Peters L."/>
            <person name="Teshima H."/>
            <person name="Detter J.C."/>
            <person name="Han C."/>
            <person name="Tapia R."/>
            <person name="Land M."/>
            <person name="Hauser L."/>
            <person name="Kyrpides N."/>
            <person name="Ivanova N."/>
            <person name="Pagani I."/>
            <person name="Kitzmiller T."/>
            <person name="Lynd L."/>
            <person name="Izquierdo J."/>
            <person name="Woyke T."/>
        </authorList>
    </citation>
    <scope>NUCLEOTIDE SEQUENCE [LARGE SCALE GENOMIC DNA]</scope>
    <source>
        <strain evidence="3">DSM 19732 / NBRC 101661 / EBR45</strain>
    </source>
</reference>
<dbReference type="STRING" id="720554.Clocl_3446"/>
<dbReference type="AlphaFoldDB" id="G8LY08"/>
<evidence type="ECO:0000256" key="1">
    <source>
        <dbReference type="SAM" id="Phobius"/>
    </source>
</evidence>
<dbReference type="EMBL" id="CP003065">
    <property type="protein sequence ID" value="AEV69940.1"/>
    <property type="molecule type" value="Genomic_DNA"/>
</dbReference>
<dbReference type="HOGENOM" id="CLU_2022674_0_0_9"/>
<dbReference type="OrthoDB" id="1739462at2"/>
<gene>
    <name evidence="2" type="ordered locus">Clocl_3446</name>
</gene>
<accession>G8LY08</accession>
<organism evidence="2 3">
    <name type="scientific">Acetivibrio clariflavus (strain DSM 19732 / NBRC 101661 / EBR45)</name>
    <name type="common">Clostridium clariflavum</name>
    <dbReference type="NCBI Taxonomy" id="720554"/>
    <lineage>
        <taxon>Bacteria</taxon>
        <taxon>Bacillati</taxon>
        <taxon>Bacillota</taxon>
        <taxon>Clostridia</taxon>
        <taxon>Eubacteriales</taxon>
        <taxon>Oscillospiraceae</taxon>
        <taxon>Acetivibrio</taxon>
    </lineage>
</organism>
<evidence type="ECO:0000313" key="3">
    <source>
        <dbReference type="Proteomes" id="UP000005435"/>
    </source>
</evidence>
<protein>
    <submittedName>
        <fullName evidence="2">Uncharacterized protein</fullName>
    </submittedName>
</protein>
<keyword evidence="1" id="KW-0812">Transmembrane</keyword>
<reference evidence="2 3" key="2">
    <citation type="journal article" date="2012" name="Stand. Genomic Sci.">
        <title>Complete Genome Sequence of Clostridium clariflavum DSM 19732.</title>
        <authorList>
            <person name="Izquierdo J.A."/>
            <person name="Goodwin L."/>
            <person name="Davenport K.W."/>
            <person name="Teshima H."/>
            <person name="Bruce D."/>
            <person name="Detter C."/>
            <person name="Tapia R."/>
            <person name="Han S."/>
            <person name="Land M."/>
            <person name="Hauser L."/>
            <person name="Jeffries C.D."/>
            <person name="Han J."/>
            <person name="Pitluck S."/>
            <person name="Nolan M."/>
            <person name="Chen A."/>
            <person name="Huntemann M."/>
            <person name="Mavromatis K."/>
            <person name="Mikhailova N."/>
            <person name="Liolios K."/>
            <person name="Woyke T."/>
            <person name="Lynd L.R."/>
        </authorList>
    </citation>
    <scope>NUCLEOTIDE SEQUENCE [LARGE SCALE GENOMIC DNA]</scope>
    <source>
        <strain evidence="3">DSM 19732 / NBRC 101661 / EBR45</strain>
    </source>
</reference>
<feature type="transmembrane region" description="Helical" evidence="1">
    <location>
        <begin position="90"/>
        <end position="112"/>
    </location>
</feature>
<dbReference type="RefSeq" id="WP_014256469.1">
    <property type="nucleotide sequence ID" value="NC_016627.1"/>
</dbReference>
<proteinExistence type="predicted"/>
<keyword evidence="1" id="KW-0472">Membrane</keyword>
<evidence type="ECO:0000313" key="2">
    <source>
        <dbReference type="EMBL" id="AEV69940.1"/>
    </source>
</evidence>
<dbReference type="Proteomes" id="UP000005435">
    <property type="component" value="Chromosome"/>
</dbReference>
<dbReference type="KEGG" id="ccl:Clocl_3446"/>